<gene>
    <name evidence="2" type="ordered locus">Nham_2835</name>
</gene>
<name>Q1QJJ1_NITHX</name>
<accession>Q1QJJ1</accession>
<dbReference type="KEGG" id="nha:Nham_2835"/>
<keyword evidence="3" id="KW-1185">Reference proteome</keyword>
<feature type="region of interest" description="Disordered" evidence="1">
    <location>
        <begin position="84"/>
        <end position="111"/>
    </location>
</feature>
<dbReference type="AlphaFoldDB" id="Q1QJJ1"/>
<feature type="region of interest" description="Disordered" evidence="1">
    <location>
        <begin position="1"/>
        <end position="28"/>
    </location>
</feature>
<dbReference type="EMBL" id="CP000319">
    <property type="protein sequence ID" value="ABE63606.1"/>
    <property type="molecule type" value="Genomic_DNA"/>
</dbReference>
<evidence type="ECO:0000256" key="1">
    <source>
        <dbReference type="SAM" id="MobiDB-lite"/>
    </source>
</evidence>
<evidence type="ECO:0000313" key="2">
    <source>
        <dbReference type="EMBL" id="ABE63606.1"/>
    </source>
</evidence>
<proteinExistence type="predicted"/>
<feature type="compositionally biased region" description="Basic and acidic residues" evidence="1">
    <location>
        <begin position="84"/>
        <end position="100"/>
    </location>
</feature>
<evidence type="ECO:0000313" key="3">
    <source>
        <dbReference type="Proteomes" id="UP000001953"/>
    </source>
</evidence>
<dbReference type="HOGENOM" id="CLU_1843007_0_0_5"/>
<reference evidence="2 3" key="1">
    <citation type="submission" date="2006-03" db="EMBL/GenBank/DDBJ databases">
        <title>Complete sequence of chromosome of Nitrobacter hamburgensis X14.</title>
        <authorList>
            <consortium name="US DOE Joint Genome Institute"/>
            <person name="Copeland A."/>
            <person name="Lucas S."/>
            <person name="Lapidus A."/>
            <person name="Barry K."/>
            <person name="Detter J.C."/>
            <person name="Glavina del Rio T."/>
            <person name="Hammon N."/>
            <person name="Israni S."/>
            <person name="Dalin E."/>
            <person name="Tice H."/>
            <person name="Pitluck S."/>
            <person name="Chain P."/>
            <person name="Malfatti S."/>
            <person name="Shin M."/>
            <person name="Vergez L."/>
            <person name="Schmutz J."/>
            <person name="Larimer F."/>
            <person name="Land M."/>
            <person name="Hauser L."/>
            <person name="Kyrpides N."/>
            <person name="Ivanova N."/>
            <person name="Ward B."/>
            <person name="Arp D."/>
            <person name="Klotz M."/>
            <person name="Stein L."/>
            <person name="O'Mullan G."/>
            <person name="Starkenburg S."/>
            <person name="Sayavedra L."/>
            <person name="Poret-Peterson A.T."/>
            <person name="Gentry M.E."/>
            <person name="Bruce D."/>
            <person name="Richardson P."/>
        </authorList>
    </citation>
    <scope>NUCLEOTIDE SEQUENCE [LARGE SCALE GENOMIC DNA]</scope>
    <source>
        <strain evidence="3">DSM 10229 / NCIMB 13809 / X14</strain>
    </source>
</reference>
<dbReference type="Proteomes" id="UP000001953">
    <property type="component" value="Chromosome"/>
</dbReference>
<organism evidence="2 3">
    <name type="scientific">Nitrobacter hamburgensis (strain DSM 10229 / NCIMB 13809 / X14)</name>
    <dbReference type="NCBI Taxonomy" id="323097"/>
    <lineage>
        <taxon>Bacteria</taxon>
        <taxon>Pseudomonadati</taxon>
        <taxon>Pseudomonadota</taxon>
        <taxon>Alphaproteobacteria</taxon>
        <taxon>Hyphomicrobiales</taxon>
        <taxon>Nitrobacteraceae</taxon>
        <taxon>Nitrobacter</taxon>
    </lineage>
</organism>
<sequence>MVKSRRDVAPVVPPFKEQDGVGNMIEPIRPRDDLFPYEIVNEEDRVTLKKNWTNEKEIDPRHSNHRLLPSIQGISSFRRVNQHDCERQHTSNENRDRETEGTFSRISGSSGGMASRSKCCLNPLHPKTSGWNLTLGARV</sequence>
<protein>
    <submittedName>
        <fullName evidence="2">Uncharacterized protein</fullName>
    </submittedName>
</protein>